<dbReference type="GO" id="GO:0003723">
    <property type="term" value="F:RNA binding"/>
    <property type="evidence" value="ECO:0007669"/>
    <property type="project" value="InterPro"/>
</dbReference>
<dbReference type="GO" id="GO:0000287">
    <property type="term" value="F:magnesium ion binding"/>
    <property type="evidence" value="ECO:0007669"/>
    <property type="project" value="InterPro"/>
</dbReference>
<comment type="similarity">
    <text evidence="3">Belongs to the phenylalanyl-tRNA synthetase beta subunit family. Type 2 subfamily.</text>
</comment>
<dbReference type="InterPro" id="IPR004531">
    <property type="entry name" value="Phe-tRNA-synth_IIc_bsu_arc_euk"/>
</dbReference>
<evidence type="ECO:0000256" key="6">
    <source>
        <dbReference type="ARBA" id="ARBA00022598"/>
    </source>
</evidence>
<dbReference type="NCBIfam" id="TIGR00471">
    <property type="entry name" value="pheT_arch"/>
    <property type="match status" value="1"/>
</dbReference>
<organism evidence="14 15">
    <name type="scientific">Leptospirillum ferriphilum YSK</name>
    <dbReference type="NCBI Taxonomy" id="1441628"/>
    <lineage>
        <taxon>Bacteria</taxon>
        <taxon>Pseudomonadati</taxon>
        <taxon>Nitrospirota</taxon>
        <taxon>Nitrospiria</taxon>
        <taxon>Nitrospirales</taxon>
        <taxon>Nitrospiraceae</taxon>
        <taxon>Leptospirillum</taxon>
    </lineage>
</organism>
<evidence type="ECO:0000256" key="4">
    <source>
        <dbReference type="ARBA" id="ARBA00012814"/>
    </source>
</evidence>
<gene>
    <name evidence="14" type="ORF">Y981_00665</name>
</gene>
<evidence type="ECO:0000256" key="3">
    <source>
        <dbReference type="ARBA" id="ARBA00007438"/>
    </source>
</evidence>
<dbReference type="PROSITE" id="PS51483">
    <property type="entry name" value="B5"/>
    <property type="match status" value="1"/>
</dbReference>
<dbReference type="PANTHER" id="PTHR10947">
    <property type="entry name" value="PHENYLALANYL-TRNA SYNTHETASE BETA CHAIN AND LEUCINE-RICH REPEAT-CONTAINING PROTEIN 47"/>
    <property type="match status" value="1"/>
</dbReference>
<reference evidence="15" key="1">
    <citation type="submission" date="2014-02" db="EMBL/GenBank/DDBJ databases">
        <title>Complete genome sequence and comparative genomic analysis of the nitrogen-fixing bacterium Leptospirillum ferriphilum YSK.</title>
        <authorList>
            <person name="Guo X."/>
            <person name="Yin H."/>
            <person name="Liang Y."/>
            <person name="Hu Q."/>
            <person name="Ma L."/>
            <person name="Xiao Y."/>
            <person name="Zhang X."/>
            <person name="Qiu G."/>
            <person name="Liu X."/>
        </authorList>
    </citation>
    <scope>NUCLEOTIDE SEQUENCE [LARGE SCALE GENOMIC DNA]</scope>
    <source>
        <strain evidence="15">YSK</strain>
    </source>
</reference>
<dbReference type="InterPro" id="IPR005146">
    <property type="entry name" value="B3/B4_tRNA-bd"/>
</dbReference>
<proteinExistence type="inferred from homology"/>
<dbReference type="KEGG" id="lfp:Y981_00665"/>
<dbReference type="GO" id="GO:0005524">
    <property type="term" value="F:ATP binding"/>
    <property type="evidence" value="ECO:0007669"/>
    <property type="project" value="UniProtKB-KW"/>
</dbReference>
<evidence type="ECO:0000259" key="13">
    <source>
        <dbReference type="PROSITE" id="PS51483"/>
    </source>
</evidence>
<dbReference type="EMBL" id="CP007243">
    <property type="protein sequence ID" value="AIA29874.1"/>
    <property type="molecule type" value="Genomic_DNA"/>
</dbReference>
<dbReference type="SMART" id="SM00874">
    <property type="entry name" value="B5"/>
    <property type="match status" value="1"/>
</dbReference>
<comment type="subcellular location">
    <subcellularLocation>
        <location evidence="2">Cytoplasm</location>
    </subcellularLocation>
</comment>
<keyword evidence="12 14" id="KW-0030">Aminoacyl-tRNA synthetase</keyword>
<dbReference type="InterPro" id="IPR009061">
    <property type="entry name" value="DNA-bd_dom_put_sf"/>
</dbReference>
<evidence type="ECO:0000256" key="11">
    <source>
        <dbReference type="ARBA" id="ARBA00022917"/>
    </source>
</evidence>
<keyword evidence="11" id="KW-0648">Protein biosynthesis</keyword>
<dbReference type="RefSeq" id="WP_038504268.1">
    <property type="nucleotide sequence ID" value="NZ_CP007243.1"/>
</dbReference>
<dbReference type="OrthoDB" id="9805455at2"/>
<evidence type="ECO:0000256" key="7">
    <source>
        <dbReference type="ARBA" id="ARBA00022723"/>
    </source>
</evidence>
<dbReference type="InterPro" id="IPR045864">
    <property type="entry name" value="aa-tRNA-synth_II/BPL/LPL"/>
</dbReference>
<keyword evidence="15" id="KW-1185">Reference proteome</keyword>
<name>A0A059XMX3_9BACT</name>
<dbReference type="SMART" id="SM00873">
    <property type="entry name" value="B3_4"/>
    <property type="match status" value="1"/>
</dbReference>
<evidence type="ECO:0000313" key="15">
    <source>
        <dbReference type="Proteomes" id="UP000027059"/>
    </source>
</evidence>
<keyword evidence="6" id="KW-0436">Ligase</keyword>
<dbReference type="HOGENOM" id="CLU_020279_3_0_0"/>
<dbReference type="GO" id="GO:0006432">
    <property type="term" value="P:phenylalanyl-tRNA aminoacylation"/>
    <property type="evidence" value="ECO:0007669"/>
    <property type="project" value="InterPro"/>
</dbReference>
<reference evidence="14 15" key="2">
    <citation type="journal article" date="2015" name="Biomed. Res. Int.">
        <title>Effects of Arsenite Resistance on the Growth and Functional Gene Expression of Leptospirillum ferriphilum and Acidithiobacillus thiooxidans in Pure Culture and Coculture.</title>
        <authorList>
            <person name="Jiang H."/>
            <person name="Liang Y."/>
            <person name="Yin H."/>
            <person name="Xiao Y."/>
            <person name="Guo X."/>
            <person name="Xu Y."/>
            <person name="Hu Q."/>
            <person name="Liu H."/>
            <person name="Liu X."/>
        </authorList>
    </citation>
    <scope>NUCLEOTIDE SEQUENCE [LARGE SCALE GENOMIC DNA]</scope>
    <source>
        <strain evidence="14 15">YSK</strain>
    </source>
</reference>
<dbReference type="Pfam" id="PF03484">
    <property type="entry name" value="B5"/>
    <property type="match status" value="1"/>
</dbReference>
<dbReference type="InterPro" id="IPR020825">
    <property type="entry name" value="Phe-tRNA_synthase-like_B3/B4"/>
</dbReference>
<evidence type="ECO:0000256" key="12">
    <source>
        <dbReference type="ARBA" id="ARBA00023146"/>
    </source>
</evidence>
<dbReference type="Proteomes" id="UP000027059">
    <property type="component" value="Chromosome"/>
</dbReference>
<dbReference type="InterPro" id="IPR005147">
    <property type="entry name" value="tRNA_synthase_B5-dom"/>
</dbReference>
<keyword evidence="5" id="KW-0963">Cytoplasm</keyword>
<evidence type="ECO:0000313" key="14">
    <source>
        <dbReference type="EMBL" id="AIA29874.1"/>
    </source>
</evidence>
<evidence type="ECO:0000256" key="1">
    <source>
        <dbReference type="ARBA" id="ARBA00001946"/>
    </source>
</evidence>
<evidence type="ECO:0000256" key="10">
    <source>
        <dbReference type="ARBA" id="ARBA00022842"/>
    </source>
</evidence>
<dbReference type="Gene3D" id="3.30.930.10">
    <property type="entry name" value="Bira Bifunctional Protein, Domain 2"/>
    <property type="match status" value="1"/>
</dbReference>
<dbReference type="Gene3D" id="3.30.56.10">
    <property type="match status" value="2"/>
</dbReference>
<dbReference type="SUPFAM" id="SSF55681">
    <property type="entry name" value="Class II aaRS and biotin synthetases"/>
    <property type="match status" value="1"/>
</dbReference>
<dbReference type="GO" id="GO:0004826">
    <property type="term" value="F:phenylalanine-tRNA ligase activity"/>
    <property type="evidence" value="ECO:0007669"/>
    <property type="project" value="UniProtKB-EC"/>
</dbReference>
<evidence type="ECO:0000256" key="8">
    <source>
        <dbReference type="ARBA" id="ARBA00022741"/>
    </source>
</evidence>
<dbReference type="GO" id="GO:0009328">
    <property type="term" value="C:phenylalanine-tRNA ligase complex"/>
    <property type="evidence" value="ECO:0007669"/>
    <property type="project" value="TreeGrafter"/>
</dbReference>
<keyword evidence="10" id="KW-0460">Magnesium</keyword>
<dbReference type="Gene3D" id="3.50.40.10">
    <property type="entry name" value="Phenylalanyl-trna Synthetase, Chain B, domain 3"/>
    <property type="match status" value="1"/>
</dbReference>
<dbReference type="PANTHER" id="PTHR10947:SF0">
    <property type="entry name" value="PHENYLALANINE--TRNA LIGASE BETA SUBUNIT"/>
    <property type="match status" value="1"/>
</dbReference>
<dbReference type="Pfam" id="PF17759">
    <property type="entry name" value="tRNA_synthFbeta"/>
    <property type="match status" value="1"/>
</dbReference>
<accession>A0A059XMX3</accession>
<protein>
    <recommendedName>
        <fullName evidence="4">phenylalanine--tRNA ligase</fullName>
        <ecNumber evidence="4">6.1.1.20</ecNumber>
    </recommendedName>
</protein>
<dbReference type="EC" id="6.1.1.20" evidence="4"/>
<evidence type="ECO:0000256" key="9">
    <source>
        <dbReference type="ARBA" id="ARBA00022840"/>
    </source>
</evidence>
<dbReference type="AlphaFoldDB" id="A0A059XMX3"/>
<evidence type="ECO:0000256" key="2">
    <source>
        <dbReference type="ARBA" id="ARBA00004496"/>
    </source>
</evidence>
<keyword evidence="9" id="KW-0067">ATP-binding</keyword>
<dbReference type="SUPFAM" id="SSF46955">
    <property type="entry name" value="Putative DNA-binding domain"/>
    <property type="match status" value="1"/>
</dbReference>
<keyword evidence="7" id="KW-0479">Metal-binding</keyword>
<keyword evidence="8" id="KW-0547">Nucleotide-binding</keyword>
<dbReference type="InterPro" id="IPR041616">
    <property type="entry name" value="PheRS_beta_core"/>
</dbReference>
<comment type="cofactor">
    <cofactor evidence="1">
        <name>Mg(2+)</name>
        <dbReference type="ChEBI" id="CHEBI:18420"/>
    </cofactor>
</comment>
<feature type="domain" description="B5" evidence="13">
    <location>
        <begin position="282"/>
        <end position="358"/>
    </location>
</feature>
<sequence length="569" mass="63028">MPTLETTLRDLEHLTGRTLPVDNLDLLLDWVKGEVKGFDPKTGALKIELNDTNRPDLWTVEGIARQLKGGKSPSGRAWENILAREKESGFSTEIRVNPTVSGIRPVIGGFIARGPALGDDGLAQLIQTQERLSEIYGRKRADVAIGIYPLKTLHFPLLYEAVSPDSVSFVPLGFDASLSLRDILEHHPKGKTYKSLLSSREAYPLLRNEDGTVLSFPPIINARHTGEVTAPDSELFVEATGFDQGRVTLVLNILAANLFDRGFTLTPVTVRENGKSIRYPQLRGPDILVPADLPVRVTGEDIDPEIFRQKLLDYGYDAVEVQPDGYLVRAPFYRDDILHPVDCVEDFLISRGYDSFAPTLPSSFTVGKEDPARAPEETVRRLMTGLGFQEILSNILTSIEKNTTDLGRPSDTTVEIDNPVSRQYGVVRSTLLPFLLSSETQSSRFPYPHRLFEVGEVLEKTTGGSSVVREKMLFSGLLSHPQASLSELAGMVFEVLRHMGFEPALSALEAAPYISGRSGALQLSGHSQPVGEIGEVHPEWLERWGIRMPTVLFEIELSKIYPGLYEKKK</sequence>
<evidence type="ECO:0000256" key="5">
    <source>
        <dbReference type="ARBA" id="ARBA00022490"/>
    </source>
</evidence>
<dbReference type="InterPro" id="IPR045060">
    <property type="entry name" value="Phe-tRNA-ligase_IIc_bsu"/>
</dbReference>